<evidence type="ECO:0000313" key="8">
    <source>
        <dbReference type="Proteomes" id="UP000515153"/>
    </source>
</evidence>
<dbReference type="GO" id="GO:0071467">
    <property type="term" value="P:cellular response to pH"/>
    <property type="evidence" value="ECO:0007669"/>
    <property type="project" value="TreeGrafter"/>
</dbReference>
<dbReference type="PANTHER" id="PTHR35779:SF1">
    <property type="entry name" value="PH-RESPONSE REGULATOR PROTEIN PALH_RIM21"/>
    <property type="match status" value="1"/>
</dbReference>
<feature type="compositionally biased region" description="Basic and acidic residues" evidence="6">
    <location>
        <begin position="720"/>
        <end position="730"/>
    </location>
</feature>
<feature type="compositionally biased region" description="Polar residues" evidence="6">
    <location>
        <begin position="781"/>
        <end position="800"/>
    </location>
</feature>
<evidence type="ECO:0008006" key="10">
    <source>
        <dbReference type="Google" id="ProtNLM"/>
    </source>
</evidence>
<feature type="transmembrane region" description="Helical" evidence="7">
    <location>
        <begin position="279"/>
        <end position="300"/>
    </location>
</feature>
<dbReference type="RefSeq" id="XP_030985858.1">
    <property type="nucleotide sequence ID" value="XM_031120922.1"/>
</dbReference>
<reference evidence="9" key="2">
    <citation type="submission" date="2019-10" db="EMBL/GenBank/DDBJ databases">
        <authorList>
            <consortium name="NCBI Genome Project"/>
        </authorList>
    </citation>
    <scope>NUCLEOTIDE SEQUENCE</scope>
    <source>
        <strain evidence="9">NI907</strain>
    </source>
</reference>
<feature type="transmembrane region" description="Helical" evidence="7">
    <location>
        <begin position="238"/>
        <end position="259"/>
    </location>
</feature>
<gene>
    <name evidence="9" type="ORF">PgNI_00845</name>
</gene>
<name>A0A6P8BF39_PYRGI</name>
<dbReference type="KEGG" id="pgri:PgNI_00845"/>
<evidence type="ECO:0000256" key="4">
    <source>
        <dbReference type="ARBA" id="ARBA00023136"/>
    </source>
</evidence>
<keyword evidence="3 7" id="KW-1133">Transmembrane helix</keyword>
<evidence type="ECO:0000256" key="3">
    <source>
        <dbReference type="ARBA" id="ARBA00022989"/>
    </source>
</evidence>
<dbReference type="AlphaFoldDB" id="A0A6P8BF39"/>
<evidence type="ECO:0000256" key="2">
    <source>
        <dbReference type="ARBA" id="ARBA00022692"/>
    </source>
</evidence>
<feature type="compositionally biased region" description="Basic and acidic residues" evidence="6">
    <location>
        <begin position="696"/>
        <end position="713"/>
    </location>
</feature>
<sequence>MDPLEARQLIPATSGNDDEGRTSRARLCQAVNLPANGAVVMSNGEVINLTAPAAFKPACASTTTPAIIAGGTSGSGITGAGVDDAAQVGPQFSDLSDPFYASTFPQCYALAATTVISYTLVIMLVITPRSFLDGGIVVLGRRGFTSGGSGHGIIGGRPWLQKIAALTVAISLTIATADTFKVAEQQYAFGLQNARELQDKVLNGTELKIIRIISDTFLWLAQAQTLIRLFPRQREKVIIKWTAFALITFDLIFDSLNSFQFSGPGNSRPGSFTDAIPALSYLFQLALGVLYAAWVIYYSLMKKKYAYYHPQMKNICFVAGLSLLSILVPVVFFILDISKPEFTGWGDYVRWVGAAAASVIVWEWVERIEALEREEKRNGILGREVFDGDEMLETDSDATWPRRSRVTKSSRGDGDDDDDDGEGGRRIAVGDGTGRRRARRANKSNDRFAADSSPGRNHTQLWTSITNRYRSRPNNGAGVSAVEKDNTRQTSKNVRPAAARFLQPPLWPARPPPAATPVSRTDTASADSTVYAIRYHPLSDVHSRTTTRPTPPPQLSTDRQPAVGDLSSSPTAVEDGRSHDQPLGPQSASPPPPPRDQQSPGPQNLAGLSREETRRERRQSLATTSRTGTRVGADSEDPSASSQQGGESSRGSENTAAKGWRALAQTLPFRGGSVRSTEDSSDSQSTASKSRSKLQVSREGKSDRWDIRNRMEDFAVTQAEKIRERIRPTPDTDSLPVTVIPAPARRGAALAQLLEEDESRQGSGRNRPEDDERPILGSPTLPRSSGQRRNSMGPEPSSNDDLSDSHIPPPAVVRAASRANISRSTTRDRPPES</sequence>
<feature type="compositionally biased region" description="Polar residues" evidence="6">
    <location>
        <begin position="454"/>
        <end position="474"/>
    </location>
</feature>
<keyword evidence="2 7" id="KW-0812">Transmembrane</keyword>
<dbReference type="OrthoDB" id="5393256at2759"/>
<dbReference type="InterPro" id="IPR014844">
    <property type="entry name" value="PalH"/>
</dbReference>
<evidence type="ECO:0000256" key="6">
    <source>
        <dbReference type="SAM" id="MobiDB-lite"/>
    </source>
</evidence>
<dbReference type="Proteomes" id="UP000515153">
    <property type="component" value="Unplaced"/>
</dbReference>
<reference evidence="9" key="1">
    <citation type="journal article" date="2019" name="Mol. Biol. Evol.">
        <title>Blast fungal genomes show frequent chromosomal changes, gene gains and losses, and effector gene turnover.</title>
        <authorList>
            <person name="Gomez Luciano L.B."/>
            <person name="Jason Tsai I."/>
            <person name="Chuma I."/>
            <person name="Tosa Y."/>
            <person name="Chen Y.H."/>
            <person name="Li J.Y."/>
            <person name="Li M.Y."/>
            <person name="Jade Lu M.Y."/>
            <person name="Nakayashiki H."/>
            <person name="Li W.H."/>
        </authorList>
    </citation>
    <scope>NUCLEOTIDE SEQUENCE</scope>
    <source>
        <strain evidence="9">NI907</strain>
    </source>
</reference>
<feature type="transmembrane region" description="Helical" evidence="7">
    <location>
        <begin position="108"/>
        <end position="126"/>
    </location>
</feature>
<evidence type="ECO:0000256" key="7">
    <source>
        <dbReference type="SAM" id="Phobius"/>
    </source>
</evidence>
<feature type="region of interest" description="Disordered" evidence="6">
    <location>
        <begin position="397"/>
        <end position="524"/>
    </location>
</feature>
<dbReference type="GO" id="GO:0005886">
    <property type="term" value="C:plasma membrane"/>
    <property type="evidence" value="ECO:0007669"/>
    <property type="project" value="TreeGrafter"/>
</dbReference>
<evidence type="ECO:0000313" key="9">
    <source>
        <dbReference type="RefSeq" id="XP_030985858.1"/>
    </source>
</evidence>
<keyword evidence="4 7" id="KW-0472">Membrane</keyword>
<dbReference type="Pfam" id="PF08733">
    <property type="entry name" value="PalH"/>
    <property type="match status" value="1"/>
</dbReference>
<keyword evidence="8" id="KW-1185">Reference proteome</keyword>
<feature type="transmembrane region" description="Helical" evidence="7">
    <location>
        <begin position="312"/>
        <end position="336"/>
    </location>
</feature>
<feature type="region of interest" description="Disordered" evidence="6">
    <location>
        <begin position="537"/>
        <end position="833"/>
    </location>
</feature>
<feature type="compositionally biased region" description="Low complexity" evidence="6">
    <location>
        <begin position="639"/>
        <end position="653"/>
    </location>
</feature>
<protein>
    <recommendedName>
        <fullName evidence="10">PH-response regulator protein palH/RIM21</fullName>
    </recommendedName>
</protein>
<dbReference type="GeneID" id="41955836"/>
<feature type="region of interest" description="Disordered" evidence="6">
    <location>
        <begin position="1"/>
        <end position="22"/>
    </location>
</feature>
<comment type="subcellular location">
    <subcellularLocation>
        <location evidence="1">Membrane</location>
        <topology evidence="1">Multi-pass membrane protein</topology>
    </subcellularLocation>
</comment>
<evidence type="ECO:0000256" key="1">
    <source>
        <dbReference type="ARBA" id="ARBA00004141"/>
    </source>
</evidence>
<proteinExistence type="inferred from homology"/>
<reference evidence="9" key="3">
    <citation type="submission" date="2025-08" db="UniProtKB">
        <authorList>
            <consortium name="RefSeq"/>
        </authorList>
    </citation>
    <scope>IDENTIFICATION</scope>
    <source>
        <strain evidence="9">NI907</strain>
    </source>
</reference>
<evidence type="ECO:0000256" key="5">
    <source>
        <dbReference type="ARBA" id="ARBA00038109"/>
    </source>
</evidence>
<comment type="similarity">
    <text evidence="5">Belongs to the palH/RIM21 family.</text>
</comment>
<organism evidence="8 9">
    <name type="scientific">Pyricularia grisea</name>
    <name type="common">Crabgrass-specific blast fungus</name>
    <name type="synonym">Magnaporthe grisea</name>
    <dbReference type="NCBI Taxonomy" id="148305"/>
    <lineage>
        <taxon>Eukaryota</taxon>
        <taxon>Fungi</taxon>
        <taxon>Dikarya</taxon>
        <taxon>Ascomycota</taxon>
        <taxon>Pezizomycotina</taxon>
        <taxon>Sordariomycetes</taxon>
        <taxon>Sordariomycetidae</taxon>
        <taxon>Magnaporthales</taxon>
        <taxon>Pyriculariaceae</taxon>
        <taxon>Pyricularia</taxon>
    </lineage>
</organism>
<dbReference type="PANTHER" id="PTHR35779">
    <property type="entry name" value="PH-RESPONSE REGULATOR PROTEIN PALH/RIM21"/>
    <property type="match status" value="1"/>
</dbReference>
<accession>A0A6P8BF39</accession>
<feature type="compositionally biased region" description="Basic and acidic residues" evidence="6">
    <location>
        <begin position="609"/>
        <end position="619"/>
    </location>
</feature>
<feature type="compositionally biased region" description="Pro residues" evidence="6">
    <location>
        <begin position="505"/>
        <end position="515"/>
    </location>
</feature>